<feature type="compositionally biased region" description="Basic and acidic residues" evidence="6">
    <location>
        <begin position="167"/>
        <end position="182"/>
    </location>
</feature>
<comment type="subcellular location">
    <subcellularLocation>
        <location evidence="1">Chromosome</location>
    </subcellularLocation>
</comment>
<dbReference type="InterPro" id="IPR046341">
    <property type="entry name" value="SET_dom_sf"/>
</dbReference>
<reference evidence="8 9" key="1">
    <citation type="submission" date="2024-02" db="EMBL/GenBank/DDBJ databases">
        <title>Adaptive strategies in a cosmopolitan and abundant soil bacterium.</title>
        <authorList>
            <person name="Carini P."/>
        </authorList>
    </citation>
    <scope>NUCLEOTIDE SEQUENCE [LARGE SCALE GENOMIC DNA]</scope>
    <source>
        <strain evidence="8 9">AZCC 1608</strain>
    </source>
</reference>
<proteinExistence type="predicted"/>
<organism evidence="8 9">
    <name type="scientific">Bradyrhizobium algeriense</name>
    <dbReference type="NCBI Taxonomy" id="634784"/>
    <lineage>
        <taxon>Bacteria</taxon>
        <taxon>Pseudomonadati</taxon>
        <taxon>Pseudomonadota</taxon>
        <taxon>Alphaproteobacteria</taxon>
        <taxon>Hyphomicrobiales</taxon>
        <taxon>Nitrobacteraceae</taxon>
        <taxon>Bradyrhizobium</taxon>
    </lineage>
</organism>
<feature type="compositionally biased region" description="Polar residues" evidence="6">
    <location>
        <begin position="194"/>
        <end position="220"/>
    </location>
</feature>
<sequence>MPSIPSNKPYRVGRSPTGLGLFATKPIKKGTKIIRYFGPLLDSKKKKDDAIENKYLFELNDRWTIDGSVRKNIARYINHACKPNAESDVRPRKRKVFIRAIKNIEPGEEINYDYGTDYFKAYLKPIGCKCAACEKKRKKQRAEARAEKARLKAKAERKALKKAEKLAKEQQKAKAKLKDKAERKVKKTLKLNGHSPNGKSLNGKSLNGKSLNGKSLSGRSLNAKRLNGNSRVRVAGKKSSASKPPVSAPAPVLEVQPAAFSLEAQTTAI</sequence>
<comment type="caution">
    <text evidence="8">The sequence shown here is derived from an EMBL/GenBank/DDBJ whole genome shotgun (WGS) entry which is preliminary data.</text>
</comment>
<dbReference type="RefSeq" id="WP_334478960.1">
    <property type="nucleotide sequence ID" value="NZ_JAZHRV010000001.1"/>
</dbReference>
<evidence type="ECO:0000313" key="8">
    <source>
        <dbReference type="EMBL" id="MEH2554275.1"/>
    </source>
</evidence>
<evidence type="ECO:0000256" key="5">
    <source>
        <dbReference type="ARBA" id="ARBA00022691"/>
    </source>
</evidence>
<dbReference type="PANTHER" id="PTHR22884">
    <property type="entry name" value="SET DOMAIN PROTEINS"/>
    <property type="match status" value="1"/>
</dbReference>
<feature type="compositionally biased region" description="Low complexity" evidence="6">
    <location>
        <begin position="237"/>
        <end position="250"/>
    </location>
</feature>
<evidence type="ECO:0000256" key="4">
    <source>
        <dbReference type="ARBA" id="ARBA00022679"/>
    </source>
</evidence>
<keyword evidence="2" id="KW-0158">Chromosome</keyword>
<evidence type="ECO:0000313" key="9">
    <source>
        <dbReference type="Proteomes" id="UP001364224"/>
    </source>
</evidence>
<dbReference type="Gene3D" id="2.170.270.10">
    <property type="entry name" value="SET domain"/>
    <property type="match status" value="1"/>
</dbReference>
<keyword evidence="3" id="KW-0489">Methyltransferase</keyword>
<dbReference type="Pfam" id="PF00856">
    <property type="entry name" value="SET"/>
    <property type="match status" value="1"/>
</dbReference>
<dbReference type="SUPFAM" id="SSF82199">
    <property type="entry name" value="SET domain"/>
    <property type="match status" value="1"/>
</dbReference>
<gene>
    <name evidence="8" type="ORF">V1286_001804</name>
</gene>
<keyword evidence="4" id="KW-0808">Transferase</keyword>
<evidence type="ECO:0000256" key="1">
    <source>
        <dbReference type="ARBA" id="ARBA00004286"/>
    </source>
</evidence>
<dbReference type="PROSITE" id="PS50280">
    <property type="entry name" value="SET"/>
    <property type="match status" value="1"/>
</dbReference>
<name>A0ABU8B6X4_9BRAD</name>
<evidence type="ECO:0000259" key="7">
    <source>
        <dbReference type="PROSITE" id="PS50280"/>
    </source>
</evidence>
<evidence type="ECO:0000256" key="2">
    <source>
        <dbReference type="ARBA" id="ARBA00022454"/>
    </source>
</evidence>
<keyword evidence="9" id="KW-1185">Reference proteome</keyword>
<evidence type="ECO:0000256" key="6">
    <source>
        <dbReference type="SAM" id="MobiDB-lite"/>
    </source>
</evidence>
<dbReference type="Proteomes" id="UP001364224">
    <property type="component" value="Unassembled WGS sequence"/>
</dbReference>
<keyword evidence="5" id="KW-0949">S-adenosyl-L-methionine</keyword>
<protein>
    <recommendedName>
        <fullName evidence="7">SET domain-containing protein</fullName>
    </recommendedName>
</protein>
<feature type="region of interest" description="Disordered" evidence="6">
    <location>
        <begin position="167"/>
        <end position="250"/>
    </location>
</feature>
<evidence type="ECO:0000256" key="3">
    <source>
        <dbReference type="ARBA" id="ARBA00022603"/>
    </source>
</evidence>
<dbReference type="InterPro" id="IPR050777">
    <property type="entry name" value="SET2_Histone-Lys_MeTrsfase"/>
</dbReference>
<dbReference type="EMBL" id="JAZHRV010000001">
    <property type="protein sequence ID" value="MEH2554275.1"/>
    <property type="molecule type" value="Genomic_DNA"/>
</dbReference>
<accession>A0ABU8B6X4</accession>
<dbReference type="InterPro" id="IPR001214">
    <property type="entry name" value="SET_dom"/>
</dbReference>
<dbReference type="SMART" id="SM00317">
    <property type="entry name" value="SET"/>
    <property type="match status" value="1"/>
</dbReference>
<feature type="domain" description="SET" evidence="7">
    <location>
        <begin position="8"/>
        <end position="115"/>
    </location>
</feature>